<name>A0AAW0L5G6_QUESU</name>
<evidence type="ECO:0000313" key="10">
    <source>
        <dbReference type="Proteomes" id="UP000237347"/>
    </source>
</evidence>
<gene>
    <name evidence="9" type="primary">PAD4</name>
    <name evidence="9" type="ORF">CFP56_008298</name>
</gene>
<dbReference type="SUPFAM" id="SSF53474">
    <property type="entry name" value="alpha/beta-Hydrolases"/>
    <property type="match status" value="1"/>
</dbReference>
<evidence type="ECO:0000259" key="7">
    <source>
        <dbReference type="Pfam" id="PF01764"/>
    </source>
</evidence>
<evidence type="ECO:0000256" key="2">
    <source>
        <dbReference type="ARBA" id="ARBA00004496"/>
    </source>
</evidence>
<dbReference type="GO" id="GO:0006952">
    <property type="term" value="P:defense response"/>
    <property type="evidence" value="ECO:0007669"/>
    <property type="project" value="UniProtKB-KW"/>
</dbReference>
<evidence type="ECO:0000259" key="8">
    <source>
        <dbReference type="Pfam" id="PF18117"/>
    </source>
</evidence>
<sequence>MGTETSSFETSEMLATFLASTPLLSESWRLCNISNTSTPRGFLAEQIGDVGYIAFSGIQTVGNSEEPSCRNLVPLMESDGNALFIALHRLNEGEEPVMVHAGLLQLFLSMHSSTSFQNQMLALKEKSKSIVITGHSLGGTIATLCTLWLLSYFQSISSPLQVLCITFGSPMLGNESLSKAVLRERWGGNFCNVVSKHDIMPRMLFAPQASFTQLHFLLQYWHLSMNCPRFGMLAQLHDEDKAEIFRLVLCHLEVIAQAGEEVAKSLFWPLGSYLFCSEEGAICVDNAVSVIKMMHLLLMTGCPYSCVEDHLKYGDYVEKVSLQYLNQESFMQADIPESSYESGVAISLQSLGIYSQETVARPVKDCLKTARRMGLRPNLNAAKLAVSLAKINPYRAQIEWYKASCDESDDHMGYYDCFKLRDNSKKGAKVNMNRHKLASFWNNVIKMLDNNELPYDFNRRAKWVNTSQFYKLLVEPLDIAEYYRTGMHRDKGHYLKHGRERRYEIFDRWWRERKVSVDENNKRSKLASLTQDSCFWARVEEAREWLDNIRSESDPRKLAFLWENINAFEKYARKLVDNMEVSRDVLLKNSSYNLWVEEWSKLKSQLKKFSPQFPDYVNGEVVP</sequence>
<dbReference type="GO" id="GO:0005634">
    <property type="term" value="C:nucleus"/>
    <property type="evidence" value="ECO:0007669"/>
    <property type="project" value="UniProtKB-SubCell"/>
</dbReference>
<evidence type="ECO:0000256" key="6">
    <source>
        <dbReference type="ARBA" id="ARBA00023242"/>
    </source>
</evidence>
<dbReference type="InterPro" id="IPR041266">
    <property type="entry name" value="EDS1_EP"/>
</dbReference>
<evidence type="ECO:0000256" key="3">
    <source>
        <dbReference type="ARBA" id="ARBA00022490"/>
    </source>
</evidence>
<reference evidence="9 10" key="1">
    <citation type="journal article" date="2018" name="Sci. Data">
        <title>The draft genome sequence of cork oak.</title>
        <authorList>
            <person name="Ramos A.M."/>
            <person name="Usie A."/>
            <person name="Barbosa P."/>
            <person name="Barros P.M."/>
            <person name="Capote T."/>
            <person name="Chaves I."/>
            <person name="Simoes F."/>
            <person name="Abreu I."/>
            <person name="Carrasquinho I."/>
            <person name="Faro C."/>
            <person name="Guimaraes J.B."/>
            <person name="Mendonca D."/>
            <person name="Nobrega F."/>
            <person name="Rodrigues L."/>
            <person name="Saibo N.J.M."/>
            <person name="Varela M.C."/>
            <person name="Egas C."/>
            <person name="Matos J."/>
            <person name="Miguel C.M."/>
            <person name="Oliveira M.M."/>
            <person name="Ricardo C.P."/>
            <person name="Goncalves S."/>
        </authorList>
    </citation>
    <scope>NUCLEOTIDE SEQUENCE [LARGE SCALE GENOMIC DNA]</scope>
    <source>
        <strain evidence="10">cv. HL8</strain>
    </source>
</reference>
<feature type="domain" description="Fungal lipase-type" evidence="7">
    <location>
        <begin position="96"/>
        <end position="205"/>
    </location>
</feature>
<dbReference type="Pfam" id="PF18117">
    <property type="entry name" value="EDS1_EP"/>
    <property type="match status" value="1"/>
</dbReference>
<dbReference type="PANTHER" id="PTHR47413">
    <property type="entry name" value="LIPASE-LIKE PAD4"/>
    <property type="match status" value="1"/>
</dbReference>
<dbReference type="CDD" id="cd00519">
    <property type="entry name" value="Lipase_3"/>
    <property type="match status" value="1"/>
</dbReference>
<dbReference type="AlphaFoldDB" id="A0AAW0L5G6"/>
<evidence type="ECO:0000256" key="1">
    <source>
        <dbReference type="ARBA" id="ARBA00004123"/>
    </source>
</evidence>
<dbReference type="GO" id="GO:0006629">
    <property type="term" value="P:lipid metabolic process"/>
    <property type="evidence" value="ECO:0007669"/>
    <property type="project" value="InterPro"/>
</dbReference>
<organism evidence="9 10">
    <name type="scientific">Quercus suber</name>
    <name type="common">Cork oak</name>
    <dbReference type="NCBI Taxonomy" id="58331"/>
    <lineage>
        <taxon>Eukaryota</taxon>
        <taxon>Viridiplantae</taxon>
        <taxon>Streptophyta</taxon>
        <taxon>Embryophyta</taxon>
        <taxon>Tracheophyta</taxon>
        <taxon>Spermatophyta</taxon>
        <taxon>Magnoliopsida</taxon>
        <taxon>eudicotyledons</taxon>
        <taxon>Gunneridae</taxon>
        <taxon>Pentapetalae</taxon>
        <taxon>rosids</taxon>
        <taxon>fabids</taxon>
        <taxon>Fagales</taxon>
        <taxon>Fagaceae</taxon>
        <taxon>Quercus</taxon>
    </lineage>
</organism>
<keyword evidence="6" id="KW-0539">Nucleus</keyword>
<evidence type="ECO:0000313" key="9">
    <source>
        <dbReference type="EMBL" id="KAK7846076.1"/>
    </source>
</evidence>
<dbReference type="InterPro" id="IPR002921">
    <property type="entry name" value="Fungal_lipase-type"/>
</dbReference>
<dbReference type="InterPro" id="IPR029058">
    <property type="entry name" value="AB_hydrolase_fold"/>
</dbReference>
<dbReference type="GO" id="GO:0016787">
    <property type="term" value="F:hydrolase activity"/>
    <property type="evidence" value="ECO:0007669"/>
    <property type="project" value="UniProtKB-KW"/>
</dbReference>
<dbReference type="GO" id="GO:0005737">
    <property type="term" value="C:cytoplasm"/>
    <property type="evidence" value="ECO:0007669"/>
    <property type="project" value="UniProtKB-SubCell"/>
</dbReference>
<comment type="subcellular location">
    <subcellularLocation>
        <location evidence="2">Cytoplasm</location>
    </subcellularLocation>
    <subcellularLocation>
        <location evidence="1">Nucleus</location>
    </subcellularLocation>
</comment>
<dbReference type="Gene3D" id="3.40.50.1820">
    <property type="entry name" value="alpha/beta hydrolase"/>
    <property type="match status" value="1"/>
</dbReference>
<dbReference type="Gramene" id="rna-CFP56_42599">
    <property type="protein sequence ID" value="cds-POE99223.1"/>
    <property type="gene ID" value="gene-CFP56_42599"/>
</dbReference>
<dbReference type="Proteomes" id="UP000237347">
    <property type="component" value="Unassembled WGS sequence"/>
</dbReference>
<comment type="caution">
    <text evidence="9">The sequence shown here is derived from an EMBL/GenBank/DDBJ whole genome shotgun (WGS) entry which is preliminary data.</text>
</comment>
<evidence type="ECO:0000256" key="5">
    <source>
        <dbReference type="ARBA" id="ARBA00022821"/>
    </source>
</evidence>
<protein>
    <submittedName>
        <fullName evidence="9">Lipase-like pad4</fullName>
    </submittedName>
</protein>
<dbReference type="Pfam" id="PF01764">
    <property type="entry name" value="Lipase_3"/>
    <property type="match status" value="1"/>
</dbReference>
<dbReference type="PANTHER" id="PTHR47413:SF2">
    <property type="entry name" value="LIPASE-LIKE PAD4"/>
    <property type="match status" value="1"/>
</dbReference>
<dbReference type="EMBL" id="PKMF04000160">
    <property type="protein sequence ID" value="KAK7846076.1"/>
    <property type="molecule type" value="Genomic_DNA"/>
</dbReference>
<accession>A0AAW0L5G6</accession>
<keyword evidence="4" id="KW-0378">Hydrolase</keyword>
<keyword evidence="10" id="KW-1185">Reference proteome</keyword>
<proteinExistence type="predicted"/>
<evidence type="ECO:0000256" key="4">
    <source>
        <dbReference type="ARBA" id="ARBA00022801"/>
    </source>
</evidence>
<keyword evidence="5" id="KW-0611">Plant defense</keyword>
<feature type="domain" description="EDS1 EP" evidence="8">
    <location>
        <begin position="396"/>
        <end position="604"/>
    </location>
</feature>
<keyword evidence="3" id="KW-0963">Cytoplasm</keyword>